<dbReference type="AlphaFoldDB" id="A0A7S3LBR1"/>
<dbReference type="SUPFAM" id="SSF54373">
    <property type="entry name" value="FAD-linked reductases, C-terminal domain"/>
    <property type="match status" value="1"/>
</dbReference>
<evidence type="ECO:0000313" key="2">
    <source>
        <dbReference type="EMBL" id="CAE0416441.1"/>
    </source>
</evidence>
<dbReference type="InterPro" id="IPR002937">
    <property type="entry name" value="Amino_oxidase"/>
</dbReference>
<dbReference type="Gene3D" id="3.90.660.10">
    <property type="match status" value="1"/>
</dbReference>
<dbReference type="Gene3D" id="3.50.50.60">
    <property type="entry name" value="FAD/NAD(P)-binding domain"/>
    <property type="match status" value="1"/>
</dbReference>
<dbReference type="Pfam" id="PF01593">
    <property type="entry name" value="Amino_oxidase"/>
    <property type="match status" value="1"/>
</dbReference>
<evidence type="ECO:0000259" key="1">
    <source>
        <dbReference type="Pfam" id="PF01593"/>
    </source>
</evidence>
<dbReference type="InterPro" id="IPR036188">
    <property type="entry name" value="FAD/NAD-bd_sf"/>
</dbReference>
<gene>
    <name evidence="2" type="ORF">ACOF00016_LOCUS13499</name>
</gene>
<name>A0A7S3LBR1_9STRA</name>
<accession>A0A7S3LBR1</accession>
<dbReference type="EMBL" id="HBIM01017526">
    <property type="protein sequence ID" value="CAE0416441.1"/>
    <property type="molecule type" value="Transcribed_RNA"/>
</dbReference>
<proteinExistence type="predicted"/>
<dbReference type="InterPro" id="IPR050281">
    <property type="entry name" value="Flavin_monoamine_oxidase"/>
</dbReference>
<dbReference type="PANTHER" id="PTHR10742:SF410">
    <property type="entry name" value="LYSINE-SPECIFIC HISTONE DEMETHYLASE 2"/>
    <property type="match status" value="1"/>
</dbReference>
<reference evidence="2" key="1">
    <citation type="submission" date="2021-01" db="EMBL/GenBank/DDBJ databases">
        <authorList>
            <person name="Corre E."/>
            <person name="Pelletier E."/>
            <person name="Niang G."/>
            <person name="Scheremetjew M."/>
            <person name="Finn R."/>
            <person name="Kale V."/>
            <person name="Holt S."/>
            <person name="Cochrane G."/>
            <person name="Meng A."/>
            <person name="Brown T."/>
            <person name="Cohen L."/>
        </authorList>
    </citation>
    <scope>NUCLEOTIDE SEQUENCE</scope>
    <source>
        <strain evidence="2">CCMP127</strain>
    </source>
</reference>
<protein>
    <recommendedName>
        <fullName evidence="1">Amine oxidase domain-containing protein</fullName>
    </recommendedName>
</protein>
<organism evidence="2">
    <name type="scientific">Amphora coffeiformis</name>
    <dbReference type="NCBI Taxonomy" id="265554"/>
    <lineage>
        <taxon>Eukaryota</taxon>
        <taxon>Sar</taxon>
        <taxon>Stramenopiles</taxon>
        <taxon>Ochrophyta</taxon>
        <taxon>Bacillariophyta</taxon>
        <taxon>Bacillariophyceae</taxon>
        <taxon>Bacillariophycidae</taxon>
        <taxon>Thalassiophysales</taxon>
        <taxon>Catenulaceae</taxon>
        <taxon>Amphora</taxon>
    </lineage>
</organism>
<sequence>MTNGTNYKKVNVLIIGAGAAGLQCASKLLFPDDGTVEGEMSLMILEARNRVGGRIYTATQTATKLTTGETVSFPRDIGAAWLHGTGSVTEGIEDQNPMLRLLQETTPLGQSVAEYHLKPIFKGNGWTRPDTILHKDGRIALYRKGERIRNDSPMIRAAIERHYHIQLEIAKVADHLDEIEEGKQTQRLSMGQVRSELIETTVGEEKEDSSLVGDLVPFYAFLSENWHGISEDDLQLDFVTRMEPPMQTDELYVDEGDYEGPHCKLNHGMEKVIEPLYNRVADRIHLNEQVMTVSRRPDSGVRIQTSSGLTVDADCCISTIPVGCLQKQYKTLFTSPLTNEAIEGIQSLNTGFYKKVFLTFDEMFWQTEEPVLGLVRTADQADEIGRYLLVYNFLAKDSIPCLEAILCGNSGKWAVSKSDDEIRTAVLNFIEDAMNVENLASKCVACDISRWEEDPFTLGAYSSYKLGTSERHVEAMQEPQWDGDLIIAGEFTEDEDMGSVFAALFSGERAALQVREALKKKV</sequence>
<dbReference type="SUPFAM" id="SSF51905">
    <property type="entry name" value="FAD/NAD(P)-binding domain"/>
    <property type="match status" value="1"/>
</dbReference>
<feature type="domain" description="Amine oxidase" evidence="1">
    <location>
        <begin position="20"/>
        <end position="514"/>
    </location>
</feature>
<dbReference type="PANTHER" id="PTHR10742">
    <property type="entry name" value="FLAVIN MONOAMINE OXIDASE"/>
    <property type="match status" value="1"/>
</dbReference>
<dbReference type="GO" id="GO:0016491">
    <property type="term" value="F:oxidoreductase activity"/>
    <property type="evidence" value="ECO:0007669"/>
    <property type="project" value="InterPro"/>
</dbReference>